<feature type="region of interest" description="Disordered" evidence="1">
    <location>
        <begin position="745"/>
        <end position="891"/>
    </location>
</feature>
<feature type="compositionally biased region" description="Basic and acidic residues" evidence="1">
    <location>
        <begin position="333"/>
        <end position="348"/>
    </location>
</feature>
<organism evidence="2 3">
    <name type="scientific">Catagonus wagneri</name>
    <name type="common">Chacoan peccary</name>
    <dbReference type="NCBI Taxonomy" id="51154"/>
    <lineage>
        <taxon>Eukaryota</taxon>
        <taxon>Metazoa</taxon>
        <taxon>Chordata</taxon>
        <taxon>Craniata</taxon>
        <taxon>Vertebrata</taxon>
        <taxon>Euteleostomi</taxon>
        <taxon>Mammalia</taxon>
        <taxon>Eutheria</taxon>
        <taxon>Laurasiatheria</taxon>
        <taxon>Artiodactyla</taxon>
        <taxon>Suina</taxon>
        <taxon>Tayassuidae</taxon>
        <taxon>Catagonus</taxon>
    </lineage>
</organism>
<accession>A0A8C3X6H7</accession>
<reference evidence="2" key="1">
    <citation type="submission" date="2025-08" db="UniProtKB">
        <authorList>
            <consortium name="Ensembl"/>
        </authorList>
    </citation>
    <scope>IDENTIFICATION</scope>
</reference>
<feature type="compositionally biased region" description="Low complexity" evidence="1">
    <location>
        <begin position="105"/>
        <end position="114"/>
    </location>
</feature>
<dbReference type="Ensembl" id="ENSCWAT00000026777.1">
    <property type="protein sequence ID" value="ENSCWAP00000024689.1"/>
    <property type="gene ID" value="ENSCWAG00000018750.1"/>
</dbReference>
<protein>
    <recommendedName>
        <fullName evidence="4">Coiled-coil domain-containing protein 187</fullName>
    </recommendedName>
</protein>
<evidence type="ECO:0008006" key="4">
    <source>
        <dbReference type="Google" id="ProtNLM"/>
    </source>
</evidence>
<dbReference type="Proteomes" id="UP000694540">
    <property type="component" value="Unplaced"/>
</dbReference>
<feature type="compositionally biased region" description="Basic and acidic residues" evidence="1">
    <location>
        <begin position="263"/>
        <end position="273"/>
    </location>
</feature>
<sequence length="891" mass="94923">MGRACSVPLLALSPWQLGRGRPPVCLGEMTQARKDSRRKDRRCPPATEDDVMSALRWPPPSREAGALRGPTRVAWSDHLEEPGPQGKARHLLVWSADEGAKDGDGSVSSGRLSGSSGGHESGTAPRGPWKERTPQVLGPPRPPREGGPRLEQLRDKIRAQARWQASCASLGTSMPSSASQLCKAPTPAPRRKARRPASPPPASALPGQRQLSPERDGRGWGESGAGMGPRQPAVLVPREKPKRMKSSSCKKEKAPKPTTLRRTAKDTGRKARAGESGPVRAQVPSLASVCSDPQASASAPHAASCDQSRNIQAAMAILRDLRQQIQTGLELARDGHSRRGLELRDLAGKRRPGPRSPPDERGSFWKSPRNRTEGVPASPERAGSLATAPRWSSSARWDSCPQRARAAQGPDPSLQRPGSLPEGLGPFLQRPWSALAGQASGPQGAWTACGDAEAPAQGPRSPLERSGPPRWRPWSASFLQGPSPACGDTGSPPSSSGTKLAWLRHSQGALWNEVRPPPPCPKPRGLLGPPCSPKSLRWRAGAWRQQALEKKAPAVCARELRTQRLQDTYPKRKETVLSKAIPVVSQTTPGIVTFVPHSAQSRGPEAPGSPGAPVLEWSKVTSGVVLGDQEAPGSFCLCLNRASNPESERLGLPGPLHFSCKQARLQALETTASILKQRIDTLTDKLHRSEAIDTLEDPGLDVPSWSSGPPACPGALVPSVGPGLPGDWTGVQARPLLSPRCFPDGETLPWSPGWEPQWSGSPRCRHAESPGTHSDLAPPSVTTHPRSSPCPPLPLGTSPDHSRPSRPRPQCRLPLGASPLTRVCVPSSPGAPAMPDARGSSLRLEETRPARGAGLVAPWTTRSCGKGEPEGRPWAGWSRRQGRPLGTPSTA</sequence>
<feature type="region of interest" description="Disordered" evidence="1">
    <location>
        <begin position="29"/>
        <end position="307"/>
    </location>
</feature>
<dbReference type="GO" id="GO:0008017">
    <property type="term" value="F:microtubule binding"/>
    <property type="evidence" value="ECO:0007669"/>
    <property type="project" value="InterPro"/>
</dbReference>
<name>A0A8C3X6H7_9CETA</name>
<feature type="compositionally biased region" description="Polar residues" evidence="1">
    <location>
        <begin position="166"/>
        <end position="180"/>
    </location>
</feature>
<dbReference type="GeneTree" id="ENSGT00530000065015"/>
<dbReference type="AlphaFoldDB" id="A0A8C3X6H7"/>
<evidence type="ECO:0000313" key="2">
    <source>
        <dbReference type="Ensembl" id="ENSCWAP00000024689.1"/>
    </source>
</evidence>
<dbReference type="GO" id="GO:0034453">
    <property type="term" value="P:microtubule anchoring"/>
    <property type="evidence" value="ECO:0007669"/>
    <property type="project" value="InterPro"/>
</dbReference>
<feature type="region of interest" description="Disordered" evidence="1">
    <location>
        <begin position="695"/>
        <end position="719"/>
    </location>
</feature>
<dbReference type="PANTHER" id="PTHR13958:SF5">
    <property type="entry name" value="COILED-COIL DOMAIN-CONTAINING PROTEIN 187"/>
    <property type="match status" value="1"/>
</dbReference>
<dbReference type="PANTHER" id="PTHR13958">
    <property type="entry name" value="CENTROSOME-ASSOCIATED PROTEIN 350"/>
    <property type="match status" value="1"/>
</dbReference>
<feature type="compositionally biased region" description="Low complexity" evidence="1">
    <location>
        <begin position="295"/>
        <end position="304"/>
    </location>
</feature>
<dbReference type="InterPro" id="IPR028750">
    <property type="entry name" value="CEP350/CC187"/>
</dbReference>
<evidence type="ECO:0000313" key="3">
    <source>
        <dbReference type="Proteomes" id="UP000694540"/>
    </source>
</evidence>
<keyword evidence="3" id="KW-1185">Reference proteome</keyword>
<proteinExistence type="predicted"/>
<feature type="region of interest" description="Disordered" evidence="1">
    <location>
        <begin position="333"/>
        <end position="497"/>
    </location>
</feature>
<evidence type="ECO:0000256" key="1">
    <source>
        <dbReference type="SAM" id="MobiDB-lite"/>
    </source>
</evidence>
<reference evidence="2" key="2">
    <citation type="submission" date="2025-09" db="UniProtKB">
        <authorList>
            <consortium name="Ensembl"/>
        </authorList>
    </citation>
    <scope>IDENTIFICATION</scope>
</reference>
<dbReference type="GO" id="GO:0005813">
    <property type="term" value="C:centrosome"/>
    <property type="evidence" value="ECO:0007669"/>
    <property type="project" value="InterPro"/>
</dbReference>
<feature type="compositionally biased region" description="Basic and acidic residues" evidence="1">
    <location>
        <begin position="142"/>
        <end position="158"/>
    </location>
</feature>